<dbReference type="Gene3D" id="2.60.40.1180">
    <property type="entry name" value="Golgi alpha-mannosidase II"/>
    <property type="match status" value="1"/>
</dbReference>
<dbReference type="PATRIC" id="fig|1339315.3.peg.2337"/>
<dbReference type="Proteomes" id="UP000020529">
    <property type="component" value="Unassembled WGS sequence"/>
</dbReference>
<accession>A0A015UL81</accession>
<dbReference type="AlphaFoldDB" id="A0A015UL81"/>
<sequence>MDGKATVILHNYEDKKYPAALHGNRLWLRPYEAIAWKLT</sequence>
<gene>
    <name evidence="1" type="ORF">M124_1567</name>
</gene>
<proteinExistence type="predicted"/>
<name>A0A015UL81_BACFG</name>
<reference evidence="1 2" key="1">
    <citation type="submission" date="2014-02" db="EMBL/GenBank/DDBJ databases">
        <authorList>
            <person name="Sears C."/>
            <person name="Carroll K."/>
            <person name="Sack B.R."/>
            <person name="Qadri F."/>
            <person name="Myers L.L."/>
            <person name="Chung G.-T."/>
            <person name="Escheverria P."/>
            <person name="Fraser C.M."/>
            <person name="Sadzewicz L."/>
            <person name="Shefchek K.A."/>
            <person name="Tallon L."/>
            <person name="Das S.P."/>
            <person name="Daugherty S."/>
            <person name="Mongodin E.F."/>
        </authorList>
    </citation>
    <scope>NUCLEOTIDE SEQUENCE [LARGE SCALE GENOMIC DNA]</scope>
    <source>
        <strain evidence="2">3988T(B)14</strain>
    </source>
</reference>
<evidence type="ECO:0000313" key="2">
    <source>
        <dbReference type="Proteomes" id="UP000020529"/>
    </source>
</evidence>
<dbReference type="EMBL" id="JGCY01000276">
    <property type="protein sequence ID" value="EXY74643.1"/>
    <property type="molecule type" value="Genomic_DNA"/>
</dbReference>
<dbReference type="InterPro" id="IPR013780">
    <property type="entry name" value="Glyco_hydro_b"/>
</dbReference>
<comment type="caution">
    <text evidence="1">The sequence shown here is derived from an EMBL/GenBank/DDBJ whole genome shotgun (WGS) entry which is preliminary data.</text>
</comment>
<organism evidence="1 2">
    <name type="scientific">Bacteroides fragilis str. 3988T(B)14</name>
    <dbReference type="NCBI Taxonomy" id="1339315"/>
    <lineage>
        <taxon>Bacteria</taxon>
        <taxon>Pseudomonadati</taxon>
        <taxon>Bacteroidota</taxon>
        <taxon>Bacteroidia</taxon>
        <taxon>Bacteroidales</taxon>
        <taxon>Bacteroidaceae</taxon>
        <taxon>Bacteroides</taxon>
    </lineage>
</organism>
<evidence type="ECO:0000313" key="1">
    <source>
        <dbReference type="EMBL" id="EXY74643.1"/>
    </source>
</evidence>
<protein>
    <submittedName>
        <fullName evidence="1">Uncharacterized protein</fullName>
    </submittedName>
</protein>